<organism evidence="2 3">
    <name type="scientific">Friedmanniella luteola</name>
    <dbReference type="NCBI Taxonomy" id="546871"/>
    <lineage>
        <taxon>Bacteria</taxon>
        <taxon>Bacillati</taxon>
        <taxon>Actinomycetota</taxon>
        <taxon>Actinomycetes</taxon>
        <taxon>Propionibacteriales</taxon>
        <taxon>Nocardioidaceae</taxon>
        <taxon>Friedmanniella</taxon>
    </lineage>
</organism>
<reference evidence="2 3" key="1">
    <citation type="submission" date="2016-10" db="EMBL/GenBank/DDBJ databases">
        <authorList>
            <person name="de Groot N.N."/>
        </authorList>
    </citation>
    <scope>NUCLEOTIDE SEQUENCE [LARGE SCALE GENOMIC DNA]</scope>
    <source>
        <strain evidence="2 3">DSM 21741</strain>
    </source>
</reference>
<feature type="transmembrane region" description="Helical" evidence="1">
    <location>
        <begin position="173"/>
        <end position="194"/>
    </location>
</feature>
<evidence type="ECO:0000256" key="1">
    <source>
        <dbReference type="SAM" id="Phobius"/>
    </source>
</evidence>
<keyword evidence="1" id="KW-1133">Transmembrane helix</keyword>
<gene>
    <name evidence="2" type="ORF">SAMN04488543_3786</name>
</gene>
<feature type="transmembrane region" description="Helical" evidence="1">
    <location>
        <begin position="114"/>
        <end position="134"/>
    </location>
</feature>
<keyword evidence="1" id="KW-0812">Transmembrane</keyword>
<accession>A0A1H1ZHK1</accession>
<dbReference type="Proteomes" id="UP000199092">
    <property type="component" value="Chromosome I"/>
</dbReference>
<feature type="transmembrane region" description="Helical" evidence="1">
    <location>
        <begin position="236"/>
        <end position="257"/>
    </location>
</feature>
<evidence type="ECO:0000313" key="3">
    <source>
        <dbReference type="Proteomes" id="UP000199092"/>
    </source>
</evidence>
<name>A0A1H1ZHK1_9ACTN</name>
<sequence length="396" mass="39460">MTVVRLGPRPTAPPAEDAAPWRWRPVLVGAVVGLAWAAALRGWMTQLAGPGSSTSWLGTVGLVLLPGLVLGGLLGRADVRRRAGAARRPLLVAAPGLMAVALADPRIARALVETGQGGGAIGVVLVGLAGGYALAGRGRRVLRGAAGLVAVLGVLLVGVVTTELYPLSTPRGVWVSVLGSGLVTVFCLACALPHAGPPQARAWRPVVVGALLGLVWAAALRVLMARLVGAGTTTTWVGTVVWVLAPGAAVGALLGLAEHHRRTGGRRHGGWLVLAPLLFSAVVVAGPVRDPTAVLAGGIGGGALAVPLLGVVGGVALGARGPRVVRLLAAAVGLAVVPVWVLVAPDVGGPGFAVSTPQGAWATALHLSLLATLALAAAVPLRPPEPAPALRPPVPG</sequence>
<protein>
    <submittedName>
        <fullName evidence="2">Uncharacterized protein</fullName>
    </submittedName>
</protein>
<feature type="transmembrane region" description="Helical" evidence="1">
    <location>
        <begin position="363"/>
        <end position="381"/>
    </location>
</feature>
<feature type="transmembrane region" description="Helical" evidence="1">
    <location>
        <begin position="26"/>
        <end position="44"/>
    </location>
</feature>
<evidence type="ECO:0000313" key="2">
    <source>
        <dbReference type="EMBL" id="SDT33271.1"/>
    </source>
</evidence>
<feature type="transmembrane region" description="Helical" evidence="1">
    <location>
        <begin position="269"/>
        <end position="288"/>
    </location>
</feature>
<proteinExistence type="predicted"/>
<feature type="transmembrane region" description="Helical" evidence="1">
    <location>
        <begin position="206"/>
        <end position="224"/>
    </location>
</feature>
<dbReference type="STRING" id="546871.SAMN04488543_3786"/>
<feature type="transmembrane region" description="Helical" evidence="1">
    <location>
        <begin position="89"/>
        <end position="108"/>
    </location>
</feature>
<feature type="transmembrane region" description="Helical" evidence="1">
    <location>
        <begin position="294"/>
        <end position="317"/>
    </location>
</feature>
<keyword evidence="3" id="KW-1185">Reference proteome</keyword>
<feature type="transmembrane region" description="Helical" evidence="1">
    <location>
        <begin position="141"/>
        <end position="161"/>
    </location>
</feature>
<dbReference type="AlphaFoldDB" id="A0A1H1ZHK1"/>
<feature type="transmembrane region" description="Helical" evidence="1">
    <location>
        <begin position="324"/>
        <end position="343"/>
    </location>
</feature>
<feature type="transmembrane region" description="Helical" evidence="1">
    <location>
        <begin position="56"/>
        <end position="77"/>
    </location>
</feature>
<dbReference type="RefSeq" id="WP_091414819.1">
    <property type="nucleotide sequence ID" value="NZ_LT629749.1"/>
</dbReference>
<dbReference type="EMBL" id="LT629749">
    <property type="protein sequence ID" value="SDT33271.1"/>
    <property type="molecule type" value="Genomic_DNA"/>
</dbReference>
<keyword evidence="1" id="KW-0472">Membrane</keyword>